<dbReference type="InterPro" id="IPR009056">
    <property type="entry name" value="Cyt_c-like_dom"/>
</dbReference>
<dbReference type="GO" id="GO:0020037">
    <property type="term" value="F:heme binding"/>
    <property type="evidence" value="ECO:0007669"/>
    <property type="project" value="InterPro"/>
</dbReference>
<feature type="domain" description="Cytochrome c" evidence="4">
    <location>
        <begin position="98"/>
        <end position="177"/>
    </location>
</feature>
<organism evidence="5">
    <name type="scientific">uncultured virus</name>
    <dbReference type="NCBI Taxonomy" id="340016"/>
    <lineage>
        <taxon>Viruses</taxon>
        <taxon>environmental samples</taxon>
    </lineage>
</organism>
<dbReference type="Pfam" id="PF13442">
    <property type="entry name" value="Cytochrome_CBB3"/>
    <property type="match status" value="1"/>
</dbReference>
<sequence>MRLFLFSLIILFSTSVYGIERPSAVEPQLDDEDNPTYYMTYGKGDRIDPSTNKPLNLIQIYCKEIPVDMSSDEQIDECREDKSLVREEYGWMDFATYKGWRAYHAECHVCHGPDAMGGSWAPNLMQSLQNGLDYYDFFEVIANGRGEAEGAQSGNVMPAFGMNPNVAPHINDLYRYIKARADGKIRRGVRLPKLPKFKE</sequence>
<dbReference type="Gene3D" id="1.10.760.10">
    <property type="entry name" value="Cytochrome c-like domain"/>
    <property type="match status" value="1"/>
</dbReference>
<dbReference type="GO" id="GO:0046872">
    <property type="term" value="F:metal ion binding"/>
    <property type="evidence" value="ECO:0007669"/>
    <property type="project" value="UniProtKB-KW"/>
</dbReference>
<dbReference type="SUPFAM" id="SSF46626">
    <property type="entry name" value="Cytochrome c"/>
    <property type="match status" value="1"/>
</dbReference>
<keyword evidence="3" id="KW-0408">Iron</keyword>
<evidence type="ECO:0000256" key="3">
    <source>
        <dbReference type="ARBA" id="ARBA00023004"/>
    </source>
</evidence>
<dbReference type="EMBL" id="KY052794">
    <property type="protein sequence ID" value="ASE99768.1"/>
    <property type="molecule type" value="Genomic_DNA"/>
</dbReference>
<keyword evidence="2" id="KW-0479">Metal-binding</keyword>
<evidence type="ECO:0000256" key="1">
    <source>
        <dbReference type="ARBA" id="ARBA00022617"/>
    </source>
</evidence>
<keyword evidence="1" id="KW-0349">Heme</keyword>
<name>A0A218MKF6_9VIRU</name>
<proteinExistence type="predicted"/>
<accession>A0A218MKF6</accession>
<evidence type="ECO:0000313" key="5">
    <source>
        <dbReference type="EMBL" id="ASE99768.1"/>
    </source>
</evidence>
<evidence type="ECO:0000259" key="4">
    <source>
        <dbReference type="Pfam" id="PF13442"/>
    </source>
</evidence>
<evidence type="ECO:0000256" key="2">
    <source>
        <dbReference type="ARBA" id="ARBA00022723"/>
    </source>
</evidence>
<dbReference type="GO" id="GO:0009055">
    <property type="term" value="F:electron transfer activity"/>
    <property type="evidence" value="ECO:0007669"/>
    <property type="project" value="InterPro"/>
</dbReference>
<dbReference type="InterPro" id="IPR036909">
    <property type="entry name" value="Cyt_c-like_dom_sf"/>
</dbReference>
<protein>
    <recommendedName>
        <fullName evidence="4">Cytochrome c domain-containing protein</fullName>
    </recommendedName>
</protein>
<reference evidence="5" key="1">
    <citation type="submission" date="2016-10" db="EMBL/GenBank/DDBJ databases">
        <authorList>
            <person name="Varghese N."/>
        </authorList>
    </citation>
    <scope>NUCLEOTIDE SEQUENCE</scope>
</reference>
<reference evidence="5" key="2">
    <citation type="journal article" date="2017" name="Nat. Commun.">
        <title>Single-virus genomics reveals hidden cosmopolitan and abundant viruses.</title>
        <authorList>
            <person name="Martinez-Hernandez F."/>
            <person name="Fornas O."/>
            <person name="Lluesma Gomez M."/>
            <person name="Bolduc B."/>
            <person name="de la Cruz Pena M.J."/>
            <person name="Martinez J.M."/>
            <person name="Anton J."/>
            <person name="Gasol J.M."/>
            <person name="Rosselli R."/>
            <person name="Rodriguez-Valera F."/>
            <person name="Sullivan M.B."/>
            <person name="Acinas S.G."/>
            <person name="Martinez-Garcia M."/>
        </authorList>
    </citation>
    <scope>NUCLEOTIDE SEQUENCE</scope>
</reference>